<name>A0AAE0XYK3_9GAST</name>
<evidence type="ECO:0000313" key="3">
    <source>
        <dbReference type="Proteomes" id="UP001283361"/>
    </source>
</evidence>
<feature type="compositionally biased region" description="Low complexity" evidence="1">
    <location>
        <begin position="97"/>
        <end position="113"/>
    </location>
</feature>
<sequence>MKSGATSDQQTYNQLRLHLYFDPAMQHTNMDQEYSLVLTWAASSGTAATAETGRTGTRAVYSTWPTCCPHRAWAGRGGGGAGGGAGDGADGAGGDALAGRAVPAAARPSSRPGQQLGGTRGPPVLHPGYHDDSMAGRFPVEGKGPFPACCFQ</sequence>
<gene>
    <name evidence="2" type="ORF">RRG08_043068</name>
</gene>
<dbReference type="Proteomes" id="UP001283361">
    <property type="component" value="Unassembled WGS sequence"/>
</dbReference>
<dbReference type="EMBL" id="JAWDGP010007329">
    <property type="protein sequence ID" value="KAK3725651.1"/>
    <property type="molecule type" value="Genomic_DNA"/>
</dbReference>
<evidence type="ECO:0000256" key="1">
    <source>
        <dbReference type="SAM" id="MobiDB-lite"/>
    </source>
</evidence>
<dbReference type="AlphaFoldDB" id="A0AAE0XYK3"/>
<keyword evidence="3" id="KW-1185">Reference proteome</keyword>
<feature type="region of interest" description="Disordered" evidence="1">
    <location>
        <begin position="75"/>
        <end position="138"/>
    </location>
</feature>
<comment type="caution">
    <text evidence="2">The sequence shown here is derived from an EMBL/GenBank/DDBJ whole genome shotgun (WGS) entry which is preliminary data.</text>
</comment>
<protein>
    <submittedName>
        <fullName evidence="2">Uncharacterized protein</fullName>
    </submittedName>
</protein>
<proteinExistence type="predicted"/>
<feature type="compositionally biased region" description="Gly residues" evidence="1">
    <location>
        <begin position="75"/>
        <end position="96"/>
    </location>
</feature>
<accession>A0AAE0XYK3</accession>
<evidence type="ECO:0000313" key="2">
    <source>
        <dbReference type="EMBL" id="KAK3725651.1"/>
    </source>
</evidence>
<reference evidence="2" key="1">
    <citation type="journal article" date="2023" name="G3 (Bethesda)">
        <title>A reference genome for the long-term kleptoplast-retaining sea slug Elysia crispata morphotype clarki.</title>
        <authorList>
            <person name="Eastman K.E."/>
            <person name="Pendleton A.L."/>
            <person name="Shaikh M.A."/>
            <person name="Suttiyut T."/>
            <person name="Ogas R."/>
            <person name="Tomko P."/>
            <person name="Gavelis G."/>
            <person name="Widhalm J.R."/>
            <person name="Wisecaver J.H."/>
        </authorList>
    </citation>
    <scope>NUCLEOTIDE SEQUENCE</scope>
    <source>
        <strain evidence="2">ECLA1</strain>
    </source>
</reference>
<organism evidence="2 3">
    <name type="scientific">Elysia crispata</name>
    <name type="common">lettuce slug</name>
    <dbReference type="NCBI Taxonomy" id="231223"/>
    <lineage>
        <taxon>Eukaryota</taxon>
        <taxon>Metazoa</taxon>
        <taxon>Spiralia</taxon>
        <taxon>Lophotrochozoa</taxon>
        <taxon>Mollusca</taxon>
        <taxon>Gastropoda</taxon>
        <taxon>Heterobranchia</taxon>
        <taxon>Euthyneura</taxon>
        <taxon>Panpulmonata</taxon>
        <taxon>Sacoglossa</taxon>
        <taxon>Placobranchoidea</taxon>
        <taxon>Plakobranchidae</taxon>
        <taxon>Elysia</taxon>
    </lineage>
</organism>